<dbReference type="OrthoDB" id="2679712at2"/>
<accession>A0A3D9KJT4</accession>
<keyword evidence="3" id="KW-1185">Reference proteome</keyword>
<reference evidence="2 3" key="1">
    <citation type="submission" date="2018-07" db="EMBL/GenBank/DDBJ databases">
        <title>Genomic Encyclopedia of Type Strains, Phase III (KMG-III): the genomes of soil and plant-associated and newly described type strains.</title>
        <authorList>
            <person name="Whitman W."/>
        </authorList>
    </citation>
    <scope>NUCLEOTIDE SEQUENCE [LARGE SCALE GENOMIC DNA]</scope>
    <source>
        <strain evidence="2 3">CECT 7287</strain>
    </source>
</reference>
<dbReference type="EMBL" id="QRDZ01000003">
    <property type="protein sequence ID" value="RED86550.1"/>
    <property type="molecule type" value="Genomic_DNA"/>
</dbReference>
<proteinExistence type="predicted"/>
<dbReference type="Proteomes" id="UP000256977">
    <property type="component" value="Unassembled WGS sequence"/>
</dbReference>
<evidence type="ECO:0000256" key="1">
    <source>
        <dbReference type="SAM" id="Phobius"/>
    </source>
</evidence>
<protein>
    <submittedName>
        <fullName evidence="2">Uncharacterized protein</fullName>
    </submittedName>
</protein>
<feature type="transmembrane region" description="Helical" evidence="1">
    <location>
        <begin position="34"/>
        <end position="52"/>
    </location>
</feature>
<dbReference type="RefSeq" id="WP_116059661.1">
    <property type="nucleotide sequence ID" value="NZ_QRDZ01000003.1"/>
</dbReference>
<organism evidence="2 3">
    <name type="scientific">Cohnella phaseoli</name>
    <dbReference type="NCBI Taxonomy" id="456490"/>
    <lineage>
        <taxon>Bacteria</taxon>
        <taxon>Bacillati</taxon>
        <taxon>Bacillota</taxon>
        <taxon>Bacilli</taxon>
        <taxon>Bacillales</taxon>
        <taxon>Paenibacillaceae</taxon>
        <taxon>Cohnella</taxon>
    </lineage>
</organism>
<evidence type="ECO:0000313" key="3">
    <source>
        <dbReference type="Proteomes" id="UP000256977"/>
    </source>
</evidence>
<keyword evidence="1" id="KW-0812">Transmembrane</keyword>
<keyword evidence="1" id="KW-1133">Transmembrane helix</keyword>
<gene>
    <name evidence="2" type="ORF">DFP98_103405</name>
</gene>
<sequence length="83" mass="9015">MSMQFLSNLPPVGESVAKMASEGGQLVADFMSTYGFFTFCIILVGFCLLVPVRVYEKYYHVADDEPVADDISNDEPKPSGSAA</sequence>
<keyword evidence="1" id="KW-0472">Membrane</keyword>
<dbReference type="AlphaFoldDB" id="A0A3D9KJT4"/>
<name>A0A3D9KJT4_9BACL</name>
<evidence type="ECO:0000313" key="2">
    <source>
        <dbReference type="EMBL" id="RED86550.1"/>
    </source>
</evidence>
<comment type="caution">
    <text evidence="2">The sequence shown here is derived from an EMBL/GenBank/DDBJ whole genome shotgun (WGS) entry which is preliminary data.</text>
</comment>